<dbReference type="OrthoDB" id="1739358at2"/>
<evidence type="ECO:0000313" key="1">
    <source>
        <dbReference type="EMBL" id="QNU65645.1"/>
    </source>
</evidence>
<dbReference type="SUPFAM" id="SSF82171">
    <property type="entry name" value="DPP6 N-terminal domain-like"/>
    <property type="match status" value="1"/>
</dbReference>
<keyword evidence="2" id="KW-1185">Reference proteome</keyword>
<dbReference type="RefSeq" id="WP_137698566.1">
    <property type="nucleotide sequence ID" value="NZ_CP061336.1"/>
</dbReference>
<dbReference type="Proteomes" id="UP000306409">
    <property type="component" value="Chromosome"/>
</dbReference>
<sequence>MKKLYLSILYVVLLSLLISSAILISKPAEKNIYKAASNRNISTIHTYPDNPNKIRTSANDNSKFRNEAITVFFNTSDIDLQAYLVEDISGQVSINLNYKMDGKYIAKRIEASSVAEIRNMFRFREQQGEGYRLNNMILNKDMNKVYFFVERKKEQKYTQTSIYSYDLVNSKIERITYDLGAFSNFSLSPDGRYNAFTYEVCPQNISGNEKSIVVIIRCSDNKIIFNSNDVINDNSQNNFYIYGYNFIKWKNNDICELSQEIRAKYQLKNVEKQTVLYKIEN</sequence>
<protein>
    <submittedName>
        <fullName evidence="1">Uncharacterized protein</fullName>
    </submittedName>
</protein>
<accession>A0A4U7JCK1</accession>
<dbReference type="AlphaFoldDB" id="A0A4U7JCK1"/>
<gene>
    <name evidence="1" type="ORF">EHE19_012005</name>
</gene>
<name>A0A4U7JCK1_9FIRM</name>
<evidence type="ECO:0000313" key="2">
    <source>
        <dbReference type="Proteomes" id="UP000306409"/>
    </source>
</evidence>
<dbReference type="EMBL" id="CP061336">
    <property type="protein sequence ID" value="QNU65645.1"/>
    <property type="molecule type" value="Genomic_DNA"/>
</dbReference>
<reference evidence="1 2" key="1">
    <citation type="submission" date="2020-09" db="EMBL/GenBank/DDBJ databases">
        <title>Characterization and genome sequencing of Ruminiclostridium sp. nov. MA18.</title>
        <authorList>
            <person name="Rettenmaier R."/>
            <person name="Kowollik M.-L."/>
            <person name="Liebl W."/>
            <person name="Zverlov V."/>
        </authorList>
    </citation>
    <scope>NUCLEOTIDE SEQUENCE [LARGE SCALE GENOMIC DNA]</scope>
    <source>
        <strain evidence="1 2">MA18</strain>
    </source>
</reference>
<organism evidence="1 2">
    <name type="scientific">Ruminiclostridium herbifermentans</name>
    <dbReference type="NCBI Taxonomy" id="2488810"/>
    <lineage>
        <taxon>Bacteria</taxon>
        <taxon>Bacillati</taxon>
        <taxon>Bacillota</taxon>
        <taxon>Clostridia</taxon>
        <taxon>Eubacteriales</taxon>
        <taxon>Oscillospiraceae</taxon>
        <taxon>Ruminiclostridium</taxon>
    </lineage>
</organism>
<dbReference type="KEGG" id="rher:EHE19_012005"/>
<proteinExistence type="predicted"/>